<sequence>MNFNLKDINLDTSLLVTILSTVLQVILILFIAGIFIAIAKKLIDRFFDSRKNSKFNKMDVAKADTLSSTAKSVSKYVIYFIAGISILEAFGVDTKGIIAAAGIGAIAIGFAAQNLVEDIITGFFILFEDQFSVGDYIAVDGVDGTVEELGLRITKIRGFDGSLNIIPNRKIEIVTNKIRGKMRALVDVGIAYEEDIDKAMEVIKRVAEEYNEENEDILEGPTVLGVSNLGSSDVVISVVAKTKPMSQWEVERELRRRIKNTFDKEGIEIPYQKRVVYNKKEE</sequence>
<evidence type="ECO:0000256" key="1">
    <source>
        <dbReference type="ARBA" id="ARBA00004651"/>
    </source>
</evidence>
<feature type="transmembrane region" description="Helical" evidence="7">
    <location>
        <begin position="12"/>
        <end position="39"/>
    </location>
</feature>
<feature type="domain" description="Mechanosensitive ion channel MscS C-terminal" evidence="9">
    <location>
        <begin position="186"/>
        <end position="269"/>
    </location>
</feature>
<keyword evidence="6 7" id="KW-0472">Membrane</keyword>
<evidence type="ECO:0000256" key="7">
    <source>
        <dbReference type="SAM" id="Phobius"/>
    </source>
</evidence>
<evidence type="ECO:0000256" key="3">
    <source>
        <dbReference type="ARBA" id="ARBA00022475"/>
    </source>
</evidence>
<accession>A0A845QYH3</accession>
<evidence type="ECO:0000256" key="5">
    <source>
        <dbReference type="ARBA" id="ARBA00022989"/>
    </source>
</evidence>
<dbReference type="RefSeq" id="WP_160197037.1">
    <property type="nucleotide sequence ID" value="NZ_QXXA01000006.1"/>
</dbReference>
<dbReference type="InterPro" id="IPR006685">
    <property type="entry name" value="MscS_channel_2nd"/>
</dbReference>
<proteinExistence type="inferred from homology"/>
<keyword evidence="3" id="KW-1003">Cell membrane</keyword>
<dbReference type="OrthoDB" id="9809206at2"/>
<dbReference type="SUPFAM" id="SSF82861">
    <property type="entry name" value="Mechanosensitive channel protein MscS (YggB), transmembrane region"/>
    <property type="match status" value="1"/>
</dbReference>
<evidence type="ECO:0000256" key="4">
    <source>
        <dbReference type="ARBA" id="ARBA00022692"/>
    </source>
</evidence>
<comment type="subcellular location">
    <subcellularLocation>
        <location evidence="1">Cell membrane</location>
        <topology evidence="1">Multi-pass membrane protein</topology>
    </subcellularLocation>
</comment>
<feature type="domain" description="Mechanosensitive ion channel MscS" evidence="8">
    <location>
        <begin position="114"/>
        <end position="172"/>
    </location>
</feature>
<keyword evidence="4 7" id="KW-0812">Transmembrane</keyword>
<evidence type="ECO:0000313" key="12">
    <source>
        <dbReference type="Proteomes" id="UP000467132"/>
    </source>
</evidence>
<dbReference type="Proteomes" id="UP000467132">
    <property type="component" value="Unassembled WGS sequence"/>
</dbReference>
<dbReference type="SUPFAM" id="SSF50182">
    <property type="entry name" value="Sm-like ribonucleoproteins"/>
    <property type="match status" value="1"/>
</dbReference>
<dbReference type="GO" id="GO:0008381">
    <property type="term" value="F:mechanosensitive monoatomic ion channel activity"/>
    <property type="evidence" value="ECO:0007669"/>
    <property type="project" value="InterPro"/>
</dbReference>
<dbReference type="InterPro" id="IPR011066">
    <property type="entry name" value="MscS_channel_C_sf"/>
</dbReference>
<dbReference type="FunFam" id="2.30.30.60:FF:000001">
    <property type="entry name" value="MscS Mechanosensitive ion channel"/>
    <property type="match status" value="1"/>
</dbReference>
<organism evidence="11 12">
    <name type="scientific">Senegalia massiliensis</name>
    <dbReference type="NCBI Taxonomy" id="1720316"/>
    <lineage>
        <taxon>Bacteria</taxon>
        <taxon>Bacillati</taxon>
        <taxon>Bacillota</taxon>
        <taxon>Clostridia</taxon>
        <taxon>Eubacteriales</taxon>
        <taxon>Clostridiaceae</taxon>
        <taxon>Senegalia</taxon>
    </lineage>
</organism>
<dbReference type="Gene3D" id="3.30.70.100">
    <property type="match status" value="1"/>
</dbReference>
<keyword evidence="12" id="KW-1185">Reference proteome</keyword>
<dbReference type="FunFam" id="3.30.70.100:FF:000018">
    <property type="entry name" value="MscS mechanosensitive ion channel"/>
    <property type="match status" value="1"/>
</dbReference>
<evidence type="ECO:0000256" key="6">
    <source>
        <dbReference type="ARBA" id="ARBA00023136"/>
    </source>
</evidence>
<dbReference type="InterPro" id="IPR010920">
    <property type="entry name" value="LSM_dom_sf"/>
</dbReference>
<dbReference type="Gene3D" id="1.10.287.1260">
    <property type="match status" value="1"/>
</dbReference>
<dbReference type="Pfam" id="PF21082">
    <property type="entry name" value="MS_channel_3rd"/>
    <property type="match status" value="1"/>
</dbReference>
<dbReference type="AlphaFoldDB" id="A0A845QYH3"/>
<protein>
    <submittedName>
        <fullName evidence="11">Mechanosensitive ion channel family protein</fullName>
    </submittedName>
</protein>
<evidence type="ECO:0000259" key="9">
    <source>
        <dbReference type="Pfam" id="PF21082"/>
    </source>
</evidence>
<gene>
    <name evidence="11" type="ORF">D3Z33_06790</name>
</gene>
<dbReference type="InterPro" id="IPR049142">
    <property type="entry name" value="MS_channel_1st"/>
</dbReference>
<dbReference type="InterPro" id="IPR045276">
    <property type="entry name" value="YbiO_bact"/>
</dbReference>
<evidence type="ECO:0000313" key="11">
    <source>
        <dbReference type="EMBL" id="NBI06566.1"/>
    </source>
</evidence>
<feature type="transmembrane region" description="Helical" evidence="7">
    <location>
        <begin position="76"/>
        <end position="92"/>
    </location>
</feature>
<dbReference type="InterPro" id="IPR011014">
    <property type="entry name" value="MscS_channel_TM-2"/>
</dbReference>
<evidence type="ECO:0000259" key="8">
    <source>
        <dbReference type="Pfam" id="PF00924"/>
    </source>
</evidence>
<dbReference type="InterPro" id="IPR049278">
    <property type="entry name" value="MS_channel_C"/>
</dbReference>
<evidence type="ECO:0000256" key="2">
    <source>
        <dbReference type="ARBA" id="ARBA00008017"/>
    </source>
</evidence>
<dbReference type="EMBL" id="QXXA01000006">
    <property type="protein sequence ID" value="NBI06566.1"/>
    <property type="molecule type" value="Genomic_DNA"/>
</dbReference>
<dbReference type="Pfam" id="PF21088">
    <property type="entry name" value="MS_channel_1st"/>
    <property type="match status" value="1"/>
</dbReference>
<dbReference type="Pfam" id="PF00924">
    <property type="entry name" value="MS_channel_2nd"/>
    <property type="match status" value="1"/>
</dbReference>
<reference evidence="11 12" key="1">
    <citation type="submission" date="2018-08" db="EMBL/GenBank/DDBJ databases">
        <title>Murine metabolic-syndrome-specific gut microbial biobank.</title>
        <authorList>
            <person name="Liu C."/>
        </authorList>
    </citation>
    <scope>NUCLEOTIDE SEQUENCE [LARGE SCALE GENOMIC DNA]</scope>
    <source>
        <strain evidence="11 12">583</strain>
    </source>
</reference>
<comment type="caution">
    <text evidence="11">The sequence shown here is derived from an EMBL/GenBank/DDBJ whole genome shotgun (WGS) entry which is preliminary data.</text>
</comment>
<keyword evidence="5 7" id="KW-1133">Transmembrane helix</keyword>
<dbReference type="PANTHER" id="PTHR30460:SF0">
    <property type="entry name" value="MODERATE CONDUCTANCE MECHANOSENSITIVE CHANNEL YBIO"/>
    <property type="match status" value="1"/>
</dbReference>
<dbReference type="InterPro" id="IPR023408">
    <property type="entry name" value="MscS_beta-dom_sf"/>
</dbReference>
<feature type="domain" description="Mechanosensitive ion channel transmembrane helices 2/3" evidence="10">
    <location>
        <begin position="73"/>
        <end position="113"/>
    </location>
</feature>
<comment type="similarity">
    <text evidence="2">Belongs to the MscS (TC 1.A.23) family.</text>
</comment>
<dbReference type="Gene3D" id="2.30.30.60">
    <property type="match status" value="1"/>
</dbReference>
<dbReference type="PANTHER" id="PTHR30460">
    <property type="entry name" value="MODERATE CONDUCTANCE MECHANOSENSITIVE CHANNEL YBIO"/>
    <property type="match status" value="1"/>
</dbReference>
<dbReference type="GO" id="GO:0005886">
    <property type="term" value="C:plasma membrane"/>
    <property type="evidence" value="ECO:0007669"/>
    <property type="project" value="UniProtKB-SubCell"/>
</dbReference>
<dbReference type="SUPFAM" id="SSF82689">
    <property type="entry name" value="Mechanosensitive channel protein MscS (YggB), C-terminal domain"/>
    <property type="match status" value="1"/>
</dbReference>
<feature type="transmembrane region" description="Helical" evidence="7">
    <location>
        <begin position="98"/>
        <end position="116"/>
    </location>
</feature>
<name>A0A845QYH3_9CLOT</name>
<evidence type="ECO:0000259" key="10">
    <source>
        <dbReference type="Pfam" id="PF21088"/>
    </source>
</evidence>